<evidence type="ECO:0000256" key="1">
    <source>
        <dbReference type="SAM" id="Phobius"/>
    </source>
</evidence>
<keyword evidence="1" id="KW-1133">Transmembrane helix</keyword>
<keyword evidence="1" id="KW-0812">Transmembrane</keyword>
<organism evidence="2 3">
    <name type="scientific">Flavobacterium aquidurense</name>
    <dbReference type="NCBI Taxonomy" id="362413"/>
    <lineage>
        <taxon>Bacteria</taxon>
        <taxon>Pseudomonadati</taxon>
        <taxon>Bacteroidota</taxon>
        <taxon>Flavobacteriia</taxon>
        <taxon>Flavobacteriales</taxon>
        <taxon>Flavobacteriaceae</taxon>
        <taxon>Flavobacterium</taxon>
    </lineage>
</organism>
<dbReference type="Proteomes" id="UP000050443">
    <property type="component" value="Unassembled WGS sequence"/>
</dbReference>
<dbReference type="PATRIC" id="fig|362413.3.peg.2997"/>
<dbReference type="AlphaFoldDB" id="A0A0Q0Y442"/>
<reference evidence="2 3" key="1">
    <citation type="submission" date="2014-09" db="EMBL/GenBank/DDBJ databases">
        <title>Genome sequence of Flavobacterium aquidurense RC62.</title>
        <authorList>
            <person name="Kim J.F."/>
            <person name="Kwak M.-J."/>
        </authorList>
    </citation>
    <scope>NUCLEOTIDE SEQUENCE [LARGE SCALE GENOMIC DNA]</scope>
    <source>
        <strain evidence="2 3">RC62</strain>
    </source>
</reference>
<feature type="transmembrane region" description="Helical" evidence="1">
    <location>
        <begin position="23"/>
        <end position="46"/>
    </location>
</feature>
<gene>
    <name evidence="2" type="ORF">RC62_3053</name>
</gene>
<protein>
    <submittedName>
        <fullName evidence="2">Uncharacterized protein</fullName>
    </submittedName>
</protein>
<dbReference type="GeneID" id="29643338"/>
<keyword evidence="1" id="KW-0472">Membrane</keyword>
<evidence type="ECO:0000313" key="2">
    <source>
        <dbReference type="EMBL" id="KQB43491.1"/>
    </source>
</evidence>
<dbReference type="EMBL" id="JRLF01000002">
    <property type="protein sequence ID" value="KQB43491.1"/>
    <property type="molecule type" value="Genomic_DNA"/>
</dbReference>
<name>A0A0Q0Y442_9FLAO</name>
<proteinExistence type="predicted"/>
<sequence>MCQDFEFYFNVSRLEFLLINNFLFAQTVLWMEVLSFVMYYISGGAWMKLSLEKKQRIVGQLRKLKVNIYSIF</sequence>
<comment type="caution">
    <text evidence="2">The sequence shown here is derived from an EMBL/GenBank/DDBJ whole genome shotgun (WGS) entry which is preliminary data.</text>
</comment>
<evidence type="ECO:0000313" key="3">
    <source>
        <dbReference type="Proteomes" id="UP000050443"/>
    </source>
</evidence>
<accession>A0A0Q0Y442</accession>